<evidence type="ECO:0000256" key="8">
    <source>
        <dbReference type="HAMAP-Rule" id="MF_00484"/>
    </source>
</evidence>
<dbReference type="NCBIfam" id="TIGR02095">
    <property type="entry name" value="glgA"/>
    <property type="match status" value="1"/>
</dbReference>
<evidence type="ECO:0000256" key="7">
    <source>
        <dbReference type="ARBA" id="ARBA00023056"/>
    </source>
</evidence>
<comment type="catalytic activity">
    <reaction evidence="1 8">
        <text>[(1-&gt;4)-alpha-D-glucosyl](n) + ADP-alpha-D-glucose = [(1-&gt;4)-alpha-D-glucosyl](n+1) + ADP + H(+)</text>
        <dbReference type="Rhea" id="RHEA:18189"/>
        <dbReference type="Rhea" id="RHEA-COMP:9584"/>
        <dbReference type="Rhea" id="RHEA-COMP:9587"/>
        <dbReference type="ChEBI" id="CHEBI:15378"/>
        <dbReference type="ChEBI" id="CHEBI:15444"/>
        <dbReference type="ChEBI" id="CHEBI:57498"/>
        <dbReference type="ChEBI" id="CHEBI:456216"/>
        <dbReference type="EC" id="2.4.1.21"/>
    </reaction>
</comment>
<dbReference type="GO" id="GO:0005978">
    <property type="term" value="P:glycogen biosynthetic process"/>
    <property type="evidence" value="ECO:0007669"/>
    <property type="project" value="UniProtKB-UniRule"/>
</dbReference>
<feature type="domain" description="Starch synthase catalytic" evidence="10">
    <location>
        <begin position="2"/>
        <end position="255"/>
    </location>
</feature>
<feature type="domain" description="Glycosyl transferase family 1" evidence="9">
    <location>
        <begin position="308"/>
        <end position="451"/>
    </location>
</feature>
<evidence type="ECO:0000256" key="2">
    <source>
        <dbReference type="ARBA" id="ARBA00002764"/>
    </source>
</evidence>
<comment type="similarity">
    <text evidence="4 8">Belongs to the glycosyltransferase 1 family. Bacterial/plant glycogen synthase subfamily.</text>
</comment>
<evidence type="ECO:0000256" key="6">
    <source>
        <dbReference type="ARBA" id="ARBA00022679"/>
    </source>
</evidence>
<dbReference type="InterPro" id="IPR001296">
    <property type="entry name" value="Glyco_trans_1"/>
</dbReference>
<dbReference type="PANTHER" id="PTHR45825:SF11">
    <property type="entry name" value="ALPHA AMYLASE DOMAIN-CONTAINING PROTEIN"/>
    <property type="match status" value="1"/>
</dbReference>
<keyword evidence="6 8" id="KW-0808">Transferase</keyword>
<dbReference type="Proteomes" id="UP000705867">
    <property type="component" value="Unassembled WGS sequence"/>
</dbReference>
<dbReference type="CDD" id="cd03791">
    <property type="entry name" value="GT5_Glycogen_synthase_DULL1-like"/>
    <property type="match status" value="1"/>
</dbReference>
<accession>A0A953M2C8</accession>
<dbReference type="AlphaFoldDB" id="A0A953M2C8"/>
<organism evidence="11 12">
    <name type="scientific">Candidatus Nitrobium versatile</name>
    <dbReference type="NCBI Taxonomy" id="2884831"/>
    <lineage>
        <taxon>Bacteria</taxon>
        <taxon>Pseudomonadati</taxon>
        <taxon>Nitrospirota</taxon>
        <taxon>Nitrospiria</taxon>
        <taxon>Nitrospirales</taxon>
        <taxon>Nitrospiraceae</taxon>
        <taxon>Candidatus Nitrobium</taxon>
    </lineage>
</organism>
<reference evidence="11" key="2">
    <citation type="submission" date="2021-08" db="EMBL/GenBank/DDBJ databases">
        <authorList>
            <person name="Dalcin Martins P."/>
        </authorList>
    </citation>
    <scope>NUCLEOTIDE SEQUENCE</scope>
    <source>
        <strain evidence="11">MAG_39</strain>
    </source>
</reference>
<dbReference type="GO" id="GO:0009011">
    <property type="term" value="F:alpha-1,4-glucan glucosyltransferase (ADP-glucose donor) activity"/>
    <property type="evidence" value="ECO:0007669"/>
    <property type="project" value="UniProtKB-UniRule"/>
</dbReference>
<sequence length="497" mass="55476">MRIAIVAPEAVPFSKTGGLADVAGALYREFLDREMEVCLFVPLYRTTRERFGGELHDTGIDLDIPLGNAVRKCRVFVNKGSWAANGGAGDGKAGKGAVFFVGNDGYFDRDELYGTPRGDYPDNDQRFTFFCRSVLEICVRFDLSLEVIQCNDWQTGLIPLYLKTLYRDAPAVRDALSVLTIHNLGYQGLFPHQTMVITGLPRDLFSPEGVEFYGRMNFLKAGIVGADVITTVSETYAREILREESGFGLEGILRKREDRLVGIMNGIDYREWDPAADRELPRTFSREDPAGKYVCKEELMRQCGLQGNKRTPLLCFIGRLSTQKGVDILAEAIPELVQRGVTLVVIGRGDELYLTMMNSLAARFTQGFYFCSAFNESLAHLAYAGSDMFLMPSQYEPCGLGQMIAMRYGSLPVARKTGGLSDTIEDNKTGFLFADYSSSALVHTVQHALDVYAREKAWQGMVLNAMDKDFSWGKSAKTYLEMYQRERKAGIQPALRS</sequence>
<evidence type="ECO:0000256" key="3">
    <source>
        <dbReference type="ARBA" id="ARBA00004964"/>
    </source>
</evidence>
<dbReference type="PANTHER" id="PTHR45825">
    <property type="entry name" value="GRANULE-BOUND STARCH SYNTHASE 1, CHLOROPLASTIC/AMYLOPLASTIC"/>
    <property type="match status" value="1"/>
</dbReference>
<evidence type="ECO:0000313" key="12">
    <source>
        <dbReference type="Proteomes" id="UP000705867"/>
    </source>
</evidence>
<dbReference type="HAMAP" id="MF_00484">
    <property type="entry name" value="Glycogen_synth"/>
    <property type="match status" value="1"/>
</dbReference>
<evidence type="ECO:0000259" key="10">
    <source>
        <dbReference type="Pfam" id="PF08323"/>
    </source>
</evidence>
<proteinExistence type="inferred from homology"/>
<feature type="binding site" evidence="8">
    <location>
        <position position="15"/>
    </location>
    <ligand>
        <name>ADP-alpha-D-glucose</name>
        <dbReference type="ChEBI" id="CHEBI:57498"/>
    </ligand>
</feature>
<dbReference type="GO" id="GO:0004373">
    <property type="term" value="F:alpha-1,4-glucan glucosyltransferase (UDP-glucose donor) activity"/>
    <property type="evidence" value="ECO:0007669"/>
    <property type="project" value="InterPro"/>
</dbReference>
<evidence type="ECO:0000313" key="11">
    <source>
        <dbReference type="EMBL" id="MBZ0157413.1"/>
    </source>
</evidence>
<dbReference type="InterPro" id="IPR011835">
    <property type="entry name" value="GS/SS"/>
</dbReference>
<comment type="pathway">
    <text evidence="3 8">Glycan biosynthesis; glycogen biosynthesis.</text>
</comment>
<dbReference type="Pfam" id="PF00534">
    <property type="entry name" value="Glycos_transf_1"/>
    <property type="match status" value="1"/>
</dbReference>
<dbReference type="SUPFAM" id="SSF53756">
    <property type="entry name" value="UDP-Glycosyltransferase/glycogen phosphorylase"/>
    <property type="match status" value="1"/>
</dbReference>
<dbReference type="Pfam" id="PF08323">
    <property type="entry name" value="Glyco_transf_5"/>
    <property type="match status" value="1"/>
</dbReference>
<dbReference type="Gene3D" id="3.40.50.2000">
    <property type="entry name" value="Glycogen Phosphorylase B"/>
    <property type="match status" value="2"/>
</dbReference>
<keyword evidence="7 8" id="KW-0320">Glycogen biosynthesis</keyword>
<dbReference type="EC" id="2.4.1.21" evidence="8"/>
<keyword evidence="5 8" id="KW-0328">Glycosyltransferase</keyword>
<reference evidence="11" key="1">
    <citation type="journal article" date="2021" name="bioRxiv">
        <title>Unraveling nitrogen, sulfur and carbon metabolic pathways and microbial community transcriptional responses to substrate deprivation and toxicity stresses in a bioreactor mimicking anoxic brackish coastal sediment conditions.</title>
        <authorList>
            <person name="Martins P.D."/>
            <person name="Echeveste M.J."/>
            <person name="Arshad A."/>
            <person name="Kurth J."/>
            <person name="Ouboter H."/>
            <person name="Jetten M.S.M."/>
            <person name="Welte C.U."/>
        </authorList>
    </citation>
    <scope>NUCLEOTIDE SEQUENCE</scope>
    <source>
        <strain evidence="11">MAG_39</strain>
    </source>
</reference>
<dbReference type="EMBL" id="JAIOIV010000114">
    <property type="protein sequence ID" value="MBZ0157413.1"/>
    <property type="molecule type" value="Genomic_DNA"/>
</dbReference>
<dbReference type="InterPro" id="IPR013534">
    <property type="entry name" value="Starch_synth_cat_dom"/>
</dbReference>
<evidence type="ECO:0000256" key="5">
    <source>
        <dbReference type="ARBA" id="ARBA00022676"/>
    </source>
</evidence>
<evidence type="ECO:0000256" key="1">
    <source>
        <dbReference type="ARBA" id="ARBA00001478"/>
    </source>
</evidence>
<comment type="caution">
    <text evidence="11">The sequence shown here is derived from an EMBL/GenBank/DDBJ whole genome shotgun (WGS) entry which is preliminary data.</text>
</comment>
<comment type="function">
    <text evidence="2 8">Synthesizes alpha-1,4-glucan chains using ADP-glucose.</text>
</comment>
<evidence type="ECO:0000256" key="4">
    <source>
        <dbReference type="ARBA" id="ARBA00010281"/>
    </source>
</evidence>
<name>A0A953M2C8_9BACT</name>
<gene>
    <name evidence="8" type="primary">glgA</name>
    <name evidence="11" type="ORF">K8I29_14540</name>
</gene>
<protein>
    <recommendedName>
        <fullName evidence="8">Glycogen synthase</fullName>
        <ecNumber evidence="8">2.4.1.21</ecNumber>
    </recommendedName>
    <alternativeName>
        <fullName evidence="8">Starch [bacterial glycogen] synthase</fullName>
    </alternativeName>
</protein>
<evidence type="ECO:0000259" key="9">
    <source>
        <dbReference type="Pfam" id="PF00534"/>
    </source>
</evidence>